<evidence type="ECO:0000313" key="2">
    <source>
        <dbReference type="Proteomes" id="UP000003022"/>
    </source>
</evidence>
<comment type="caution">
    <text evidence="1">The sequence shown here is derived from an EMBL/GenBank/DDBJ whole genome shotgun (WGS) entry which is preliminary data.</text>
</comment>
<dbReference type="Proteomes" id="UP000003022">
    <property type="component" value="Unassembled WGS sequence"/>
</dbReference>
<dbReference type="AlphaFoldDB" id="F3NAW8"/>
<dbReference type="InterPro" id="IPR040701">
    <property type="entry name" value="Bact_RF_family2"/>
</dbReference>
<evidence type="ECO:0008006" key="3">
    <source>
        <dbReference type="Google" id="ProtNLM"/>
    </source>
</evidence>
<name>F3NAW8_9ACTN</name>
<evidence type="ECO:0000313" key="1">
    <source>
        <dbReference type="EMBL" id="EGG49427.1"/>
    </source>
</evidence>
<dbReference type="STRING" id="996637.SGM_0502"/>
<gene>
    <name evidence="1" type="ORF">SGM_0502</name>
</gene>
<sequence>MDLAFLQPLYEDTGDAAPVVSVHLDTTRAAHDADKQIELRWRAARRSLAEQGAAEADLAVLDGAVGGVAEVPGPQGEALFASAGRLLGAFTLVEPPARDSARMLPVPDPLGVAVDRDHQLPHVVVAVDREGADVEAYPAAAHAPAFRRTFNGSTLHISRVRAGAEAMASYHRRTVHVWEENTSVAADDVRAAAAEVGAAVVLIAGDPKALGLLRENLTARPPAGELVYVEGGRTDASARQGLRASVDEAMREAMARSHQEVLRRLDEELAGGRAAEGIPAVEEALSQGRVETLLLAADRGADPTLYASRRDPRLLGTDPAAFGDDPTVFSAPAAPLLLRSAVAGGTAFTELLPPARHTDGVAALLRHQV</sequence>
<accession>F3NAW8</accession>
<dbReference type="Pfam" id="PF18844">
    <property type="entry name" value="baeRF_family2"/>
    <property type="match status" value="1"/>
</dbReference>
<protein>
    <recommendedName>
        <fullName evidence="3">Peptide chain release factor 1</fullName>
    </recommendedName>
</protein>
<dbReference type="EMBL" id="AEYX01000002">
    <property type="protein sequence ID" value="EGG49427.1"/>
    <property type="molecule type" value="Genomic_DNA"/>
</dbReference>
<dbReference type="RefSeq" id="WP_006137588.1">
    <property type="nucleotide sequence ID" value="NZ_AEYX01000002.1"/>
</dbReference>
<organism evidence="1 2">
    <name type="scientific">Streptomyces griseoaurantiacus M045</name>
    <dbReference type="NCBI Taxonomy" id="996637"/>
    <lineage>
        <taxon>Bacteria</taxon>
        <taxon>Bacillati</taxon>
        <taxon>Actinomycetota</taxon>
        <taxon>Actinomycetes</taxon>
        <taxon>Kitasatosporales</taxon>
        <taxon>Streptomycetaceae</taxon>
        <taxon>Streptomyces</taxon>
        <taxon>Streptomyces aurantiacus group</taxon>
    </lineage>
</organism>
<reference evidence="1 2" key="1">
    <citation type="journal article" date="2011" name="J. Bacteriol.">
        <title>Draft genome sequence of the marine bacterium Streptomyces griseoaurantiacus M045, which produces novel manumycin-type antibiotics with a pABA core component.</title>
        <authorList>
            <person name="Li F."/>
            <person name="Jiang P."/>
            <person name="Zheng H."/>
            <person name="Wang S."/>
            <person name="Zhao G."/>
            <person name="Qin S."/>
            <person name="Liu Z."/>
        </authorList>
    </citation>
    <scope>NUCLEOTIDE SEQUENCE [LARGE SCALE GENOMIC DNA]</scope>
    <source>
        <strain evidence="1 2">M045</strain>
    </source>
</reference>
<keyword evidence="2" id="KW-1185">Reference proteome</keyword>
<dbReference type="eggNOG" id="COG1503">
    <property type="taxonomic scope" value="Bacteria"/>
</dbReference>
<proteinExistence type="predicted"/>